<dbReference type="InterPro" id="IPR007693">
    <property type="entry name" value="DNA_helicase_DnaB-like_N"/>
</dbReference>
<keyword evidence="1" id="KW-0639">Primosome</keyword>
<dbReference type="Gene3D" id="1.10.860.10">
    <property type="entry name" value="DNAb Helicase, Chain A"/>
    <property type="match status" value="1"/>
</dbReference>
<accession>A0A7R6R3A6</accession>
<dbReference type="EMBL" id="AP022345">
    <property type="protein sequence ID" value="BBU70050.1"/>
    <property type="molecule type" value="Genomic_DNA"/>
</dbReference>
<evidence type="ECO:0000313" key="5">
    <source>
        <dbReference type="EMBL" id="BBU70050.1"/>
    </source>
</evidence>
<dbReference type="GO" id="GO:0005829">
    <property type="term" value="C:cytosol"/>
    <property type="evidence" value="ECO:0007669"/>
    <property type="project" value="TreeGrafter"/>
</dbReference>
<keyword evidence="3" id="KW-0238">DNA-binding</keyword>
<dbReference type="PANTHER" id="PTHR30153">
    <property type="entry name" value="REPLICATIVE DNA HELICASE DNAB"/>
    <property type="match status" value="1"/>
</dbReference>
<dbReference type="GO" id="GO:0003678">
    <property type="term" value="F:DNA helicase activity"/>
    <property type="evidence" value="ECO:0007669"/>
    <property type="project" value="InterPro"/>
</dbReference>
<organism evidence="5 6">
    <name type="scientific">Fluviibacter phosphoraccumulans</name>
    <dbReference type="NCBI Taxonomy" id="1751046"/>
    <lineage>
        <taxon>Bacteria</taxon>
        <taxon>Pseudomonadati</taxon>
        <taxon>Pseudomonadota</taxon>
        <taxon>Betaproteobacteria</taxon>
        <taxon>Rhodocyclales</taxon>
        <taxon>Fluviibacteraceae</taxon>
        <taxon>Fluviibacter</taxon>
    </lineage>
</organism>
<proteinExistence type="predicted"/>
<keyword evidence="2" id="KW-0235">DNA replication</keyword>
<dbReference type="Pfam" id="PF00772">
    <property type="entry name" value="DnaB"/>
    <property type="match status" value="1"/>
</dbReference>
<reference evidence="6" key="1">
    <citation type="submission" date="2020-01" db="EMBL/GenBank/DDBJ databases">
        <title>Phosphoaccumulans saitamaens gen. nov., sp. nov., a polyphosphate accumulating bacterium isolated from surface river water.</title>
        <authorList>
            <person name="Watanabe K."/>
            <person name="Suda W."/>
        </authorList>
    </citation>
    <scope>NUCLEOTIDE SEQUENCE [LARGE SCALE GENOMIC DNA]</scope>
    <source>
        <strain evidence="6">ICHIAU1</strain>
    </source>
</reference>
<evidence type="ECO:0000256" key="2">
    <source>
        <dbReference type="ARBA" id="ARBA00022705"/>
    </source>
</evidence>
<dbReference type="InterPro" id="IPR016136">
    <property type="entry name" value="DNA_helicase_N/primase_C"/>
</dbReference>
<dbReference type="SUPFAM" id="SSF48024">
    <property type="entry name" value="N-terminal domain of DnaB helicase"/>
    <property type="match status" value="1"/>
</dbReference>
<dbReference type="AlphaFoldDB" id="A0A7R6R3A6"/>
<evidence type="ECO:0000313" key="6">
    <source>
        <dbReference type="Proteomes" id="UP000463961"/>
    </source>
</evidence>
<dbReference type="PANTHER" id="PTHR30153:SF2">
    <property type="entry name" value="REPLICATIVE DNA HELICASE"/>
    <property type="match status" value="1"/>
</dbReference>
<dbReference type="GO" id="GO:0003677">
    <property type="term" value="F:DNA binding"/>
    <property type="evidence" value="ECO:0007669"/>
    <property type="project" value="UniProtKB-KW"/>
</dbReference>
<keyword evidence="6" id="KW-1185">Reference proteome</keyword>
<dbReference type="GO" id="GO:1990077">
    <property type="term" value="C:primosome complex"/>
    <property type="evidence" value="ECO:0007669"/>
    <property type="project" value="UniProtKB-KW"/>
</dbReference>
<evidence type="ECO:0000259" key="4">
    <source>
        <dbReference type="Pfam" id="PF00772"/>
    </source>
</evidence>
<evidence type="ECO:0000256" key="3">
    <source>
        <dbReference type="ARBA" id="ARBA00023125"/>
    </source>
</evidence>
<protein>
    <recommendedName>
        <fullName evidence="4">DNA helicase DnaB-like N-terminal domain-containing protein</fullName>
    </recommendedName>
</protein>
<dbReference type="Proteomes" id="UP000463961">
    <property type="component" value="Chromosome"/>
</dbReference>
<name>A0A7R6R3A6_9RHOO</name>
<sequence>MNDNILPPCAIEAEQSVLGGLLLDNRAYERIASELKPNDFYRNEHQTIYRTIAEMLDRGEPVDAVTVSEALERLGQSEACGGLAYLGDLAANTPSAANVLSIPKPSQIEKLAAI</sequence>
<dbReference type="GO" id="GO:0006269">
    <property type="term" value="P:DNA replication, synthesis of primer"/>
    <property type="evidence" value="ECO:0007669"/>
    <property type="project" value="UniProtKB-KW"/>
</dbReference>
<feature type="domain" description="DNA helicase DnaB-like N-terminal" evidence="4">
    <location>
        <begin position="7"/>
        <end position="100"/>
    </location>
</feature>
<dbReference type="RefSeq" id="WP_242451508.1">
    <property type="nucleotide sequence ID" value="NZ_AP022345.1"/>
</dbReference>
<dbReference type="GO" id="GO:0005524">
    <property type="term" value="F:ATP binding"/>
    <property type="evidence" value="ECO:0007669"/>
    <property type="project" value="InterPro"/>
</dbReference>
<gene>
    <name evidence="5" type="ORF">ICHIAU1_23330</name>
</gene>
<dbReference type="InterPro" id="IPR036185">
    <property type="entry name" value="DNA_heli_DnaB-like_N_sf"/>
</dbReference>
<evidence type="ECO:0000256" key="1">
    <source>
        <dbReference type="ARBA" id="ARBA00022515"/>
    </source>
</evidence>